<feature type="compositionally biased region" description="Basic and acidic residues" evidence="1">
    <location>
        <begin position="36"/>
        <end position="99"/>
    </location>
</feature>
<evidence type="ECO:0000313" key="3">
    <source>
        <dbReference type="Proteomes" id="UP000054289"/>
    </source>
</evidence>
<proteinExistence type="predicted"/>
<dbReference type="AlphaFoldDB" id="A0A0L7KA24"/>
<dbReference type="InterPro" id="IPR013885">
    <property type="entry name" value="DUF1764_euk"/>
</dbReference>
<name>A0A0L7KA24_PLAFX</name>
<feature type="compositionally biased region" description="Basic residues" evidence="1">
    <location>
        <begin position="25"/>
        <end position="35"/>
    </location>
</feature>
<sequence>MDDKEQIKEKKADNSSSFPLSEKVKKQKKKKKKKKNNNEKREKEIIEAKSNIEDIFSNKKVKENNNKKVKEDNNKKVKEDNNKKIKEDNKLINKNEANKKNNNKISNNKKKIESERLRTPDGLPIYSMDELNMGELFLNIYLCERVATQKIVPLIVTVVSNFKRNINICSIHR</sequence>
<dbReference type="Proteomes" id="UP000054289">
    <property type="component" value="Unassembled WGS sequence"/>
</dbReference>
<evidence type="ECO:0000313" key="2">
    <source>
        <dbReference type="EMBL" id="KOB60137.1"/>
    </source>
</evidence>
<dbReference type="KEGG" id="pfh:PFHG_01940"/>
<dbReference type="EMBL" id="CH671954">
    <property type="protein sequence ID" value="KOB60137.1"/>
    <property type="molecule type" value="Genomic_DNA"/>
</dbReference>
<reference evidence="2 3" key="1">
    <citation type="submission" date="2006-03" db="EMBL/GenBank/DDBJ databases">
        <title>Annotation of Plasmodium falciparum HB3.</title>
        <authorList>
            <consortium name="The Broad Institute Genome Sequencing Platform"/>
            <person name="Volkman S.K."/>
            <person name="Neafsey D.E."/>
            <person name="Dash A.P."/>
            <person name="Chitnis C.E."/>
            <person name="Hartl D.L."/>
            <person name="Young S.K."/>
            <person name="Zeng Q."/>
            <person name="Koehrsen M."/>
            <person name="Alvarado L."/>
            <person name="Berlin A."/>
            <person name="Borenstein D."/>
            <person name="Chapman S.B."/>
            <person name="Chen Z."/>
            <person name="Engels R."/>
            <person name="Freedman E."/>
            <person name="Gellesch M."/>
            <person name="Goldberg J."/>
            <person name="Griggs A."/>
            <person name="Gujja S."/>
            <person name="Heilman E.R."/>
            <person name="Heiman D.I."/>
            <person name="Howarth C."/>
            <person name="Jen D."/>
            <person name="Larson L."/>
            <person name="Mehta T."/>
            <person name="Neiman D."/>
            <person name="Park D."/>
            <person name="Pearson M."/>
            <person name="Roberts A."/>
            <person name="Saif S."/>
            <person name="Shea T."/>
            <person name="Shenoy N."/>
            <person name="Sisk P."/>
            <person name="Stolte C."/>
            <person name="Sykes S."/>
            <person name="Walk T."/>
            <person name="White J."/>
            <person name="Yandava C."/>
            <person name="Haas B."/>
            <person name="Henn M.R."/>
            <person name="Nusbaum C."/>
            <person name="Birren B."/>
        </authorList>
    </citation>
    <scope>NUCLEOTIDE SEQUENCE [LARGE SCALE GENOMIC DNA]</scope>
    <source>
        <strain evidence="2">HB3</strain>
    </source>
</reference>
<dbReference type="Pfam" id="PF08576">
    <property type="entry name" value="DUF1764"/>
    <property type="match status" value="1"/>
</dbReference>
<accession>A0A0L7KA24</accession>
<reference evidence="3" key="2">
    <citation type="submission" date="2006-03" db="EMBL/GenBank/DDBJ databases">
        <title>The genome sequence of the Plasmodium falciparum HB3.</title>
        <authorList>
            <consortium name="The Broad Institute Genome Sequencing Platform"/>
            <person name="Birren B."/>
            <person name="Lander E."/>
            <person name="Galagan J."/>
            <person name="Nusbaum C."/>
            <person name="Devon K."/>
            <person name="Henn M."/>
            <person name="Jaffe D."/>
            <person name="Butler J."/>
            <person name="Alvarez P."/>
            <person name="Gnerre S."/>
            <person name="Grabherr M."/>
            <person name="Kleber M."/>
            <person name="Mauceli E."/>
            <person name="Brockman W."/>
            <person name="MacCallum I.A."/>
            <person name="Rounsley S."/>
            <person name="Young S."/>
            <person name="LaButti K."/>
            <person name="Pushparaj V."/>
            <person name="DeCaprio D."/>
            <person name="Crawford M."/>
            <person name="Koehrsen M."/>
            <person name="Engels R."/>
            <person name="Montgomery P."/>
            <person name="Pearson M."/>
            <person name="Howarth C."/>
            <person name="Larson L."/>
            <person name="Luoma S."/>
            <person name="White J."/>
            <person name="Kodira C."/>
            <person name="Zeng Q."/>
            <person name="Oleary S."/>
            <person name="Yandava C."/>
            <person name="Alvarado L."/>
            <person name="Wirth D."/>
            <person name="Volkman S."/>
            <person name="Hartl D."/>
        </authorList>
    </citation>
    <scope>NUCLEOTIDE SEQUENCE [LARGE SCALE GENOMIC DNA]</scope>
</reference>
<dbReference type="OrthoDB" id="20835at2759"/>
<organism evidence="2 3">
    <name type="scientific">Plasmodium falciparum (isolate HB3)</name>
    <dbReference type="NCBI Taxonomy" id="137071"/>
    <lineage>
        <taxon>Eukaryota</taxon>
        <taxon>Sar</taxon>
        <taxon>Alveolata</taxon>
        <taxon>Apicomplexa</taxon>
        <taxon>Aconoidasida</taxon>
        <taxon>Haemosporida</taxon>
        <taxon>Plasmodiidae</taxon>
        <taxon>Plasmodium</taxon>
        <taxon>Plasmodium (Laverania)</taxon>
    </lineage>
</organism>
<gene>
    <name evidence="2" type="ORF">PFHG_01940</name>
</gene>
<evidence type="ECO:0000256" key="1">
    <source>
        <dbReference type="SAM" id="MobiDB-lite"/>
    </source>
</evidence>
<feature type="region of interest" description="Disordered" evidence="1">
    <location>
        <begin position="1"/>
        <end position="106"/>
    </location>
</feature>
<dbReference type="OMA" id="KMGQGGY"/>
<protein>
    <submittedName>
        <fullName evidence="2">Uncharacterized protein</fullName>
    </submittedName>
</protein>
<feature type="compositionally biased region" description="Basic and acidic residues" evidence="1">
    <location>
        <begin position="1"/>
        <end position="13"/>
    </location>
</feature>